<dbReference type="Proteomes" id="UP001302662">
    <property type="component" value="Chromosome"/>
</dbReference>
<organism evidence="2 3">
    <name type="scientific">Methanimicrococcus stummii</name>
    <dbReference type="NCBI Taxonomy" id="3028294"/>
    <lineage>
        <taxon>Archaea</taxon>
        <taxon>Methanobacteriati</taxon>
        <taxon>Methanobacteriota</taxon>
        <taxon>Stenosarchaea group</taxon>
        <taxon>Methanomicrobia</taxon>
        <taxon>Methanosarcinales</taxon>
        <taxon>Methanosarcinaceae</taxon>
        <taxon>Methanimicrococcus</taxon>
    </lineage>
</organism>
<sequence length="184" mass="21466">MAEKKRCVWSKTPTDHKYHDEEWGKPLHDEKRLFEMLILEGQQAGLSWSTILNKRDAMRIAYDNFDPEIMKDYDDQKREELLANAGIIRNRLKIKAVTTNSKAYFKLKEEHESLDAFMWRYIDGVPIQNCPKTPADVPVNTELSDQISKDLKKLGFTFVGSTIIYAYMQAIGMVNDHLEDCDFR</sequence>
<reference evidence="2 3" key="1">
    <citation type="submission" date="2023-07" db="EMBL/GenBank/DDBJ databases">
        <title>Closed genome sequence of Methanimicrococcus sp. Es2.</title>
        <authorList>
            <person name="Protasov E."/>
            <person name="Platt K."/>
            <person name="Reeh H."/>
            <person name="Poehlein A."/>
            <person name="Daniel R."/>
            <person name="Brune A."/>
        </authorList>
    </citation>
    <scope>NUCLEOTIDE SEQUENCE [LARGE SCALE GENOMIC DNA]</scope>
    <source>
        <strain evidence="2 3">Es2</strain>
    </source>
</reference>
<evidence type="ECO:0000313" key="2">
    <source>
        <dbReference type="EMBL" id="WNY29309.1"/>
    </source>
</evidence>
<dbReference type="GeneID" id="85198000"/>
<dbReference type="PANTHER" id="PTHR30037">
    <property type="entry name" value="DNA-3-METHYLADENINE GLYCOSYLASE 1"/>
    <property type="match status" value="1"/>
</dbReference>
<dbReference type="InterPro" id="IPR011257">
    <property type="entry name" value="DNA_glycosylase"/>
</dbReference>
<dbReference type="InterPro" id="IPR005019">
    <property type="entry name" value="Adenine_glyco"/>
</dbReference>
<dbReference type="Pfam" id="PF03352">
    <property type="entry name" value="Adenine_glyco"/>
    <property type="match status" value="1"/>
</dbReference>
<gene>
    <name evidence="2" type="primary">tag</name>
    <name evidence="2" type="ORF">MmiEs2_15350</name>
</gene>
<accession>A0AA96VA03</accession>
<dbReference type="Gene3D" id="1.10.340.30">
    <property type="entry name" value="Hypothetical protein, domain 2"/>
    <property type="match status" value="1"/>
</dbReference>
<feature type="binding site" evidence="1">
    <location>
        <position position="7"/>
    </location>
    <ligand>
        <name>Zn(2+)</name>
        <dbReference type="ChEBI" id="CHEBI:29105"/>
    </ligand>
</feature>
<protein>
    <submittedName>
        <fullName evidence="2">DNA-3-methyladenine glycosylase 1</fullName>
        <ecNumber evidence="2">3.2.2.20</ecNumber>
    </submittedName>
</protein>
<dbReference type="RefSeq" id="WP_316559293.1">
    <property type="nucleotide sequence ID" value="NZ_CP131062.1"/>
</dbReference>
<keyword evidence="1" id="KW-0479">Metal-binding</keyword>
<proteinExistence type="predicted"/>
<dbReference type="AlphaFoldDB" id="A0AA96VA03"/>
<evidence type="ECO:0000313" key="3">
    <source>
        <dbReference type="Proteomes" id="UP001302662"/>
    </source>
</evidence>
<keyword evidence="3" id="KW-1185">Reference proteome</keyword>
<name>A0AA96VA03_9EURY</name>
<evidence type="ECO:0000256" key="1">
    <source>
        <dbReference type="PIRSR" id="PIRSR605019-1"/>
    </source>
</evidence>
<dbReference type="PANTHER" id="PTHR30037:SF4">
    <property type="entry name" value="DNA-3-METHYLADENINE GLYCOSYLASE I"/>
    <property type="match status" value="1"/>
</dbReference>
<dbReference type="EC" id="3.2.2.20" evidence="2"/>
<keyword evidence="1" id="KW-0862">Zinc</keyword>
<dbReference type="EMBL" id="CP131062">
    <property type="protein sequence ID" value="WNY29309.1"/>
    <property type="molecule type" value="Genomic_DNA"/>
</dbReference>
<dbReference type="GO" id="GO:0006284">
    <property type="term" value="P:base-excision repair"/>
    <property type="evidence" value="ECO:0007669"/>
    <property type="project" value="InterPro"/>
</dbReference>
<keyword evidence="2" id="KW-0326">Glycosidase</keyword>
<feature type="binding site" evidence="1">
    <location>
        <position position="177"/>
    </location>
    <ligand>
        <name>Zn(2+)</name>
        <dbReference type="ChEBI" id="CHEBI:29105"/>
    </ligand>
</feature>
<dbReference type="KEGG" id="mees:MmiEs2_15350"/>
<feature type="binding site" evidence="1">
    <location>
        <position position="181"/>
    </location>
    <ligand>
        <name>Zn(2+)</name>
        <dbReference type="ChEBI" id="CHEBI:29105"/>
    </ligand>
</feature>
<dbReference type="GO" id="GO:0008725">
    <property type="term" value="F:DNA-3-methyladenine glycosylase activity"/>
    <property type="evidence" value="ECO:0007669"/>
    <property type="project" value="UniProtKB-EC"/>
</dbReference>
<feature type="binding site" evidence="1">
    <location>
        <position position="19"/>
    </location>
    <ligand>
        <name>Zn(2+)</name>
        <dbReference type="ChEBI" id="CHEBI:29105"/>
    </ligand>
</feature>
<dbReference type="InterPro" id="IPR052891">
    <property type="entry name" value="DNA-3mA_glycosylase"/>
</dbReference>
<dbReference type="SUPFAM" id="SSF48150">
    <property type="entry name" value="DNA-glycosylase"/>
    <property type="match status" value="1"/>
</dbReference>
<dbReference type="GO" id="GO:0046872">
    <property type="term" value="F:metal ion binding"/>
    <property type="evidence" value="ECO:0007669"/>
    <property type="project" value="UniProtKB-KW"/>
</dbReference>
<keyword evidence="2" id="KW-0378">Hydrolase</keyword>